<evidence type="ECO:0000313" key="3">
    <source>
        <dbReference type="Proteomes" id="UP001165083"/>
    </source>
</evidence>
<proteinExistence type="predicted"/>
<reference evidence="2" key="1">
    <citation type="submission" date="2023-04" db="EMBL/GenBank/DDBJ databases">
        <title>Phytophthora lilii NBRC 32176.</title>
        <authorList>
            <person name="Ichikawa N."/>
            <person name="Sato H."/>
            <person name="Tonouchi N."/>
        </authorList>
    </citation>
    <scope>NUCLEOTIDE SEQUENCE</scope>
    <source>
        <strain evidence="2">NBRC 32176</strain>
    </source>
</reference>
<sequence length="283" mass="30639">MSTTSAIAGRFGSTMPPYNIPLYVCSNIGDDAVARKLNFESSTTQRHDYQAHDRFGKFSKRGQLERLHNGALEAGVPCAVPLGIACSRCRPGAARLTDSDANGYTGIRVPDDLKELRAVVAREALNVVGDYNVRTVVPPAVHGGLRTPSPFPERPPSGRSAVPTYPVGERILSNEYENETDLGPELDDPQCAQQSSALHPSRPLGEVVVAETRSSYSQRPADYDPVARLEAVERLQASQFAQLKQELPLCKAQLAKNVKVEIGTSFAKLSKRVAAFEAAGHQT</sequence>
<dbReference type="Proteomes" id="UP001165083">
    <property type="component" value="Unassembled WGS sequence"/>
</dbReference>
<protein>
    <submittedName>
        <fullName evidence="2">Unnamed protein product</fullName>
    </submittedName>
</protein>
<dbReference type="OrthoDB" id="121626at2759"/>
<comment type="caution">
    <text evidence="2">The sequence shown here is derived from an EMBL/GenBank/DDBJ whole genome shotgun (WGS) entry which is preliminary data.</text>
</comment>
<evidence type="ECO:0000313" key="2">
    <source>
        <dbReference type="EMBL" id="GMF33600.1"/>
    </source>
</evidence>
<keyword evidence="3" id="KW-1185">Reference proteome</keyword>
<feature type="region of interest" description="Disordered" evidence="1">
    <location>
        <begin position="144"/>
        <end position="164"/>
    </location>
</feature>
<gene>
    <name evidence="2" type="ORF">Plil01_001432100</name>
</gene>
<dbReference type="AlphaFoldDB" id="A0A9W7CLU2"/>
<name>A0A9W7CLU2_9STRA</name>
<accession>A0A9W7CLU2</accession>
<organism evidence="2 3">
    <name type="scientific">Phytophthora lilii</name>
    <dbReference type="NCBI Taxonomy" id="2077276"/>
    <lineage>
        <taxon>Eukaryota</taxon>
        <taxon>Sar</taxon>
        <taxon>Stramenopiles</taxon>
        <taxon>Oomycota</taxon>
        <taxon>Peronosporomycetes</taxon>
        <taxon>Peronosporales</taxon>
        <taxon>Peronosporaceae</taxon>
        <taxon>Phytophthora</taxon>
    </lineage>
</organism>
<dbReference type="EMBL" id="BSXW01001092">
    <property type="protein sequence ID" value="GMF33600.1"/>
    <property type="molecule type" value="Genomic_DNA"/>
</dbReference>
<evidence type="ECO:0000256" key="1">
    <source>
        <dbReference type="SAM" id="MobiDB-lite"/>
    </source>
</evidence>